<gene>
    <name evidence="1" type="ORF">ATO11_03975</name>
</gene>
<name>A0A0L1JS02_9RHOB</name>
<protein>
    <submittedName>
        <fullName evidence="1">Uncharacterized protein</fullName>
    </submittedName>
</protein>
<evidence type="ECO:0000313" key="1">
    <source>
        <dbReference type="EMBL" id="KNG94574.1"/>
    </source>
</evidence>
<comment type="caution">
    <text evidence="1">The sequence shown here is derived from an EMBL/GenBank/DDBJ whole genome shotgun (WGS) entry which is preliminary data.</text>
</comment>
<organism evidence="1 2">
    <name type="scientific">Pseudaestuariivita atlantica</name>
    <dbReference type="NCBI Taxonomy" id="1317121"/>
    <lineage>
        <taxon>Bacteria</taxon>
        <taxon>Pseudomonadati</taxon>
        <taxon>Pseudomonadota</taxon>
        <taxon>Alphaproteobacteria</taxon>
        <taxon>Rhodobacterales</taxon>
        <taxon>Paracoccaceae</taxon>
        <taxon>Pseudaestuariivita</taxon>
    </lineage>
</organism>
<dbReference type="AlphaFoldDB" id="A0A0L1JS02"/>
<proteinExistence type="predicted"/>
<dbReference type="STRING" id="1317121.ATO11_03975"/>
<reference evidence="1 2" key="1">
    <citation type="journal article" date="2015" name="Int. J. Syst. Evol. Microbiol.">
        <title>Aestuariivita atlantica sp. nov., isolated from deep sea sediment of the Atlantic Ocean.</title>
        <authorList>
            <person name="Li G."/>
            <person name="Lai Q."/>
            <person name="Du Y."/>
            <person name="Liu X."/>
            <person name="Sun F."/>
            <person name="Shao Z."/>
        </authorList>
    </citation>
    <scope>NUCLEOTIDE SEQUENCE [LARGE SCALE GENOMIC DNA]</scope>
    <source>
        <strain evidence="1 2">22II-S11-z3</strain>
    </source>
</reference>
<dbReference type="EMBL" id="AQQZ01000002">
    <property type="protein sequence ID" value="KNG94574.1"/>
    <property type="molecule type" value="Genomic_DNA"/>
</dbReference>
<accession>A0A0L1JS02</accession>
<dbReference type="Proteomes" id="UP000036938">
    <property type="component" value="Unassembled WGS sequence"/>
</dbReference>
<keyword evidence="2" id="KW-1185">Reference proteome</keyword>
<evidence type="ECO:0000313" key="2">
    <source>
        <dbReference type="Proteomes" id="UP000036938"/>
    </source>
</evidence>
<sequence length="190" mass="19900">MDMIRRALIITALWAGTGGAVLAHEFTVGLYLEGPGSKARLAEIVAGFLLAADERDGHAGETSDGHLGGVDVQILPLPRGVGEDIAGLYGNPAQSPDVVIRFGSTRPSDIDIPPTTPVFEAGTLDPGQDWQQSDFAARYAATYGTSPTRDAAQGYNEARRLDMAIRPLDGLTPGPAFEAAILATAGGLEW</sequence>
<dbReference type="OrthoDB" id="7868535at2"/>